<dbReference type="OrthoDB" id="21474at2759"/>
<name>A0A9P6CWP6_9AGAR</name>
<dbReference type="AlphaFoldDB" id="A0A9P6CWP6"/>
<feature type="region of interest" description="Disordered" evidence="1">
    <location>
        <begin position="21"/>
        <end position="63"/>
    </location>
</feature>
<proteinExistence type="predicted"/>
<gene>
    <name evidence="3" type="ORF">BDN70DRAFT_874198</name>
</gene>
<evidence type="ECO:0000256" key="1">
    <source>
        <dbReference type="SAM" id="MobiDB-lite"/>
    </source>
</evidence>
<protein>
    <recommendedName>
        <fullName evidence="2">DUF6699 domain-containing protein</fullName>
    </recommendedName>
</protein>
<feature type="domain" description="DUF6699" evidence="2">
    <location>
        <begin position="73"/>
        <end position="197"/>
    </location>
</feature>
<organism evidence="3 4">
    <name type="scientific">Pholiota conissans</name>
    <dbReference type="NCBI Taxonomy" id="109636"/>
    <lineage>
        <taxon>Eukaryota</taxon>
        <taxon>Fungi</taxon>
        <taxon>Dikarya</taxon>
        <taxon>Basidiomycota</taxon>
        <taxon>Agaricomycotina</taxon>
        <taxon>Agaricomycetes</taxon>
        <taxon>Agaricomycetidae</taxon>
        <taxon>Agaricales</taxon>
        <taxon>Agaricineae</taxon>
        <taxon>Strophariaceae</taxon>
        <taxon>Pholiota</taxon>
    </lineage>
</organism>
<dbReference type="EMBL" id="MU155157">
    <property type="protein sequence ID" value="KAF9483156.1"/>
    <property type="molecule type" value="Genomic_DNA"/>
</dbReference>
<dbReference type="Pfam" id="PF20415">
    <property type="entry name" value="DUF6699"/>
    <property type="match status" value="1"/>
</dbReference>
<evidence type="ECO:0000313" key="3">
    <source>
        <dbReference type="EMBL" id="KAF9483156.1"/>
    </source>
</evidence>
<dbReference type="InterPro" id="IPR046522">
    <property type="entry name" value="DUF6699"/>
</dbReference>
<evidence type="ECO:0000313" key="4">
    <source>
        <dbReference type="Proteomes" id="UP000807469"/>
    </source>
</evidence>
<evidence type="ECO:0000259" key="2">
    <source>
        <dbReference type="Pfam" id="PF20415"/>
    </source>
</evidence>
<keyword evidence="4" id="KW-1185">Reference proteome</keyword>
<dbReference type="Proteomes" id="UP000807469">
    <property type="component" value="Unassembled WGS sequence"/>
</dbReference>
<comment type="caution">
    <text evidence="3">The sequence shown here is derived from an EMBL/GenBank/DDBJ whole genome shotgun (WGS) entry which is preliminary data.</text>
</comment>
<reference evidence="3" key="1">
    <citation type="submission" date="2020-11" db="EMBL/GenBank/DDBJ databases">
        <authorList>
            <consortium name="DOE Joint Genome Institute"/>
            <person name="Ahrendt S."/>
            <person name="Riley R."/>
            <person name="Andreopoulos W."/>
            <person name="Labutti K."/>
            <person name="Pangilinan J."/>
            <person name="Ruiz-Duenas F.J."/>
            <person name="Barrasa J.M."/>
            <person name="Sanchez-Garcia M."/>
            <person name="Camarero S."/>
            <person name="Miyauchi S."/>
            <person name="Serrano A."/>
            <person name="Linde D."/>
            <person name="Babiker R."/>
            <person name="Drula E."/>
            <person name="Ayuso-Fernandez I."/>
            <person name="Pacheco R."/>
            <person name="Padilla G."/>
            <person name="Ferreira P."/>
            <person name="Barriuso J."/>
            <person name="Kellner H."/>
            <person name="Castanera R."/>
            <person name="Alfaro M."/>
            <person name="Ramirez L."/>
            <person name="Pisabarro A.G."/>
            <person name="Kuo A."/>
            <person name="Tritt A."/>
            <person name="Lipzen A."/>
            <person name="He G."/>
            <person name="Yan M."/>
            <person name="Ng V."/>
            <person name="Cullen D."/>
            <person name="Martin F."/>
            <person name="Rosso M.-N."/>
            <person name="Henrissat B."/>
            <person name="Hibbett D."/>
            <person name="Martinez A.T."/>
            <person name="Grigoriev I.V."/>
        </authorList>
    </citation>
    <scope>NUCLEOTIDE SEQUENCE</scope>
    <source>
        <strain evidence="3">CIRM-BRFM 674</strain>
    </source>
</reference>
<accession>A0A9P6CWP6</accession>
<sequence length="221" mass="25344">MAWHGNSGWTPYGPPIDPRFAYSQPGYGHPHPQWYTPPDPYAQQPLQSPPATQPRSSKYPNLNPALAEDTTLIRFDIRQRPAKAIIPQAFQTTRSEFAMAAPTRHIRLISKAFPWSIDIISEANITCEDIWRGLHNGLQINLVDSEWGFLMREKGQLETIENSVKKRLAADTKADKRPKRIDILGDMTLFRGLEKDDEFAKLRLLPMERKCDETWVVKLHS</sequence>